<dbReference type="BioCyc" id="FSP457404-HMP:GTSQ-2487-MONOMER"/>
<keyword evidence="2" id="KW-1185">Reference proteome</keyword>
<evidence type="ECO:0000313" key="1">
    <source>
        <dbReference type="EMBL" id="EHO79723.1"/>
    </source>
</evidence>
<accession>H1PVL9</accession>
<organism evidence="1 2">
    <name type="scientific">Fusobacterium ulcerans 12-1B</name>
    <dbReference type="NCBI Taxonomy" id="457404"/>
    <lineage>
        <taxon>Bacteria</taxon>
        <taxon>Fusobacteriati</taxon>
        <taxon>Fusobacteriota</taxon>
        <taxon>Fusobacteriia</taxon>
        <taxon>Fusobacteriales</taxon>
        <taxon>Fusobacteriaceae</taxon>
        <taxon>Fusobacterium</taxon>
    </lineage>
</organism>
<name>H1PVL9_9FUSO</name>
<dbReference type="EMBL" id="AGWJ02000023">
    <property type="protein sequence ID" value="EHO79723.1"/>
    <property type="molecule type" value="Genomic_DNA"/>
</dbReference>
<dbReference type="Proteomes" id="UP000003233">
    <property type="component" value="Unassembled WGS sequence"/>
</dbReference>
<dbReference type="HOGENOM" id="CLU_3389623_0_0_0"/>
<reference evidence="1 2" key="1">
    <citation type="submission" date="2012-07" db="EMBL/GenBank/DDBJ databases">
        <title>The Genome Sequence of Fusobacterium ulcerans 12_1B.</title>
        <authorList>
            <consortium name="The Broad Institute Genome Sequencing Platform"/>
            <person name="Earl A."/>
            <person name="Ward D."/>
            <person name="Feldgarden M."/>
            <person name="Gevers D."/>
            <person name="Strauss J."/>
            <person name="Ambrose C.E."/>
            <person name="Allen-Vercoe E."/>
            <person name="Walker B."/>
            <person name="Young S.K."/>
            <person name="Zeng Q."/>
            <person name="Gargeya S."/>
            <person name="Fitzgerald M."/>
            <person name="Haas B."/>
            <person name="Abouelleil A."/>
            <person name="Alvarado L."/>
            <person name="Arachchi H.M."/>
            <person name="Berlin A.M."/>
            <person name="Chapman S.B."/>
            <person name="Goldberg J."/>
            <person name="Griggs A."/>
            <person name="Gujja S."/>
            <person name="Hansen M."/>
            <person name="Howarth C."/>
            <person name="Imamovic A."/>
            <person name="Larimer J."/>
            <person name="McCowen C."/>
            <person name="Montmayeur A."/>
            <person name="Murphy C."/>
            <person name="Neiman D."/>
            <person name="Pearson M."/>
            <person name="Priest M."/>
            <person name="Roberts A."/>
            <person name="Saif S."/>
            <person name="Shea T."/>
            <person name="Sisk P."/>
            <person name="Sykes S."/>
            <person name="Wortman J."/>
            <person name="Nusbaum C."/>
            <person name="Birren B."/>
        </authorList>
    </citation>
    <scope>NUCLEOTIDE SEQUENCE [LARGE SCALE GENOMIC DNA]</scope>
    <source>
        <strain evidence="1 2">12_1B</strain>
    </source>
</reference>
<evidence type="ECO:0000313" key="2">
    <source>
        <dbReference type="Proteomes" id="UP000003233"/>
    </source>
</evidence>
<sequence>MNADTVKIIKVESNVYNLIEELYSKLKEQKLK</sequence>
<protein>
    <submittedName>
        <fullName evidence="1">Uncharacterized protein</fullName>
    </submittedName>
</protein>
<comment type="caution">
    <text evidence="1">The sequence shown here is derived from an EMBL/GenBank/DDBJ whole genome shotgun (WGS) entry which is preliminary data.</text>
</comment>
<dbReference type="AlphaFoldDB" id="H1PVL9"/>
<gene>
    <name evidence="1" type="ORF">HMPREF0402_02462</name>
</gene>
<proteinExistence type="predicted"/>